<organism evidence="3">
    <name type="scientific">Brassica cretica</name>
    <name type="common">Mustard</name>
    <dbReference type="NCBI Taxonomy" id="69181"/>
    <lineage>
        <taxon>Eukaryota</taxon>
        <taxon>Viridiplantae</taxon>
        <taxon>Streptophyta</taxon>
        <taxon>Embryophyta</taxon>
        <taxon>Tracheophyta</taxon>
        <taxon>Spermatophyta</taxon>
        <taxon>Magnoliopsida</taxon>
        <taxon>eudicotyledons</taxon>
        <taxon>Gunneridae</taxon>
        <taxon>Pentapetalae</taxon>
        <taxon>rosids</taxon>
        <taxon>malvids</taxon>
        <taxon>Brassicales</taxon>
        <taxon>Brassicaceae</taxon>
        <taxon>Brassiceae</taxon>
        <taxon>Brassica</taxon>
    </lineage>
</organism>
<dbReference type="InterPro" id="IPR029044">
    <property type="entry name" value="Nucleotide-diphossugar_trans"/>
</dbReference>
<accession>A0A8S9K4H9</accession>
<proteinExistence type="predicted"/>
<name>A0A8S9K4H9_BRACR</name>
<evidence type="ECO:0008006" key="4">
    <source>
        <dbReference type="Google" id="ProtNLM"/>
    </source>
</evidence>
<evidence type="ECO:0000256" key="2">
    <source>
        <dbReference type="ARBA" id="ARBA00023211"/>
    </source>
</evidence>
<sequence>MITSPSIIEIHYSLPMVAVNRNPRWLRLIKNYLPDKKKIRVGLLNIAENERESYEATGTSILENVHVLLDPLPKNLTWESLFPVWIDEDHTWNAPVCPEVPLPQVEGTAADVDVVVVKMPCVGFSESKGLRDVFRLQVNLAAAKLVVESGRRNVDPTVYVVFIGSCEPMHEIFRCDERVRRVGEYWVLEPSACLFEELMQQSFKIKSYNGGDQGFLNEYFVWWHRLSKRVNTMKYFGEETNIGPKRNLPDNLEGIHYLGIKPWRCYRDYDCNWDLTTRRVYASESVNKKWWKVYDKMPKKLQRYCGLTRKMDKNIEKWMKAAKVKGFPEKHWGLQVGDPRKKNLVG</sequence>
<dbReference type="AlphaFoldDB" id="A0A8S9K4H9"/>
<keyword evidence="2" id="KW-0464">Manganese</keyword>
<dbReference type="GO" id="GO:0016757">
    <property type="term" value="F:glycosyltransferase activity"/>
    <property type="evidence" value="ECO:0007669"/>
    <property type="project" value="UniProtKB-KW"/>
</dbReference>
<comment type="caution">
    <text evidence="3">The sequence shown here is derived from an EMBL/GenBank/DDBJ whole genome shotgun (WGS) entry which is preliminary data.</text>
</comment>
<gene>
    <name evidence="3" type="ORF">F2Q70_00039830</name>
</gene>
<keyword evidence="1" id="KW-0328">Glycosyltransferase</keyword>
<evidence type="ECO:0000313" key="3">
    <source>
        <dbReference type="EMBL" id="KAF2589082.1"/>
    </source>
</evidence>
<dbReference type="InterPro" id="IPR050587">
    <property type="entry name" value="GNT1/Glycosyltrans_8"/>
</dbReference>
<protein>
    <recommendedName>
        <fullName evidence="4">Hexosyltransferase</fullName>
    </recommendedName>
</protein>
<dbReference type="SUPFAM" id="SSF53448">
    <property type="entry name" value="Nucleotide-diphospho-sugar transferases"/>
    <property type="match status" value="1"/>
</dbReference>
<dbReference type="PANTHER" id="PTHR11183">
    <property type="entry name" value="GLYCOGENIN SUBFAMILY MEMBER"/>
    <property type="match status" value="1"/>
</dbReference>
<reference evidence="3" key="1">
    <citation type="submission" date="2019-12" db="EMBL/GenBank/DDBJ databases">
        <title>Genome sequencing and annotation of Brassica cretica.</title>
        <authorList>
            <person name="Studholme D.J."/>
            <person name="Sarris P.F."/>
        </authorList>
    </citation>
    <scope>NUCLEOTIDE SEQUENCE</scope>
    <source>
        <strain evidence="3">PFS-102/07</strain>
        <tissue evidence="3">Leaf</tissue>
    </source>
</reference>
<dbReference type="Gene3D" id="3.90.550.10">
    <property type="entry name" value="Spore Coat Polysaccharide Biosynthesis Protein SpsA, Chain A"/>
    <property type="match status" value="1"/>
</dbReference>
<keyword evidence="1" id="KW-0808">Transferase</keyword>
<evidence type="ECO:0000256" key="1">
    <source>
        <dbReference type="ARBA" id="ARBA00022676"/>
    </source>
</evidence>
<dbReference type="EMBL" id="QGKY02000190">
    <property type="protein sequence ID" value="KAF2589082.1"/>
    <property type="molecule type" value="Genomic_DNA"/>
</dbReference>